<gene>
    <name evidence="1" type="ORF">K1I37_21095</name>
</gene>
<name>T0BTY4_ALIAG</name>
<dbReference type="RefSeq" id="WP_021297290.1">
    <property type="nucleotide sequence ID" value="NZ_AURB01000150.1"/>
</dbReference>
<dbReference type="OrthoDB" id="2375941at2"/>
<protein>
    <submittedName>
        <fullName evidence="1">Uncharacterized protein</fullName>
    </submittedName>
</protein>
<sequence length="114" mass="12353">MSATTTNTTAQPGPSEVTNMLSGMGIHPLHIGSVGGAVNNGISATYTWICSFALTYGVMCLVIAAVVWMFAWKFRVNTLSRWSVRIIVGVFGAECIVILLPQLFVSFIELLDRL</sequence>
<proteinExistence type="predicted"/>
<keyword evidence="1" id="KW-0614">Plasmid</keyword>
<dbReference type="KEGG" id="aaco:K1I37_21095"/>
<accession>T0BTY4</accession>
<reference evidence="2" key="1">
    <citation type="journal article" date="2022" name="G3 (Bethesda)">
        <title>Unveiling the complete genome sequence of Alicyclobacillus acidoterrestris DSM 3922T, a taint-producing strain.</title>
        <authorList>
            <person name="Leonardo I.C."/>
            <person name="Barreto Crespo M.T."/>
            <person name="Gaspar F.B."/>
        </authorList>
    </citation>
    <scope>NUCLEOTIDE SEQUENCE [LARGE SCALE GENOMIC DNA]</scope>
    <source>
        <strain evidence="2">DSM 3922</strain>
    </source>
</reference>
<keyword evidence="2" id="KW-1185">Reference proteome</keyword>
<dbReference type="AlphaFoldDB" id="T0BTY4"/>
<dbReference type="EMBL" id="CP080468">
    <property type="protein sequence ID" value="UNO51075.1"/>
    <property type="molecule type" value="Genomic_DNA"/>
</dbReference>
<dbReference type="STRING" id="1356854.N007_11200"/>
<geneLocation type="plasmid" evidence="2">
    <name>pDSM3922.1</name>
</geneLocation>
<evidence type="ECO:0000313" key="2">
    <source>
        <dbReference type="Proteomes" id="UP000829401"/>
    </source>
</evidence>
<organism evidence="1 2">
    <name type="scientific">Alicyclobacillus acidoterrestris (strain ATCC 49025 / DSM 3922 / CIP 106132 / NCIMB 13137 / GD3B)</name>
    <dbReference type="NCBI Taxonomy" id="1356854"/>
    <lineage>
        <taxon>Bacteria</taxon>
        <taxon>Bacillati</taxon>
        <taxon>Bacillota</taxon>
        <taxon>Bacilli</taxon>
        <taxon>Bacillales</taxon>
        <taxon>Alicyclobacillaceae</taxon>
        <taxon>Alicyclobacillus</taxon>
    </lineage>
</organism>
<accession>A0A9E6ZHZ6</accession>
<evidence type="ECO:0000313" key="1">
    <source>
        <dbReference type="EMBL" id="UNO51075.1"/>
    </source>
</evidence>
<dbReference type="Proteomes" id="UP000829401">
    <property type="component" value="Plasmid pDSM3922.1"/>
</dbReference>